<name>A0A392MGY9_9FABA</name>
<protein>
    <submittedName>
        <fullName evidence="1">Uncharacterized protein</fullName>
    </submittedName>
</protein>
<sequence>MDVKRSTIVWRYDTFEWATRVRQRHHYLLTGCVKETRPVVVALDMNSMVEVVSQTPPD</sequence>
<evidence type="ECO:0000313" key="1">
    <source>
        <dbReference type="EMBL" id="MCH86453.1"/>
    </source>
</evidence>
<dbReference type="EMBL" id="LXQA010010328">
    <property type="protein sequence ID" value="MCH86453.1"/>
    <property type="molecule type" value="Genomic_DNA"/>
</dbReference>
<accession>A0A392MGY9</accession>
<dbReference type="AlphaFoldDB" id="A0A392MGY9"/>
<reference evidence="1 2" key="1">
    <citation type="journal article" date="2018" name="Front. Plant Sci.">
        <title>Red Clover (Trifolium pratense) and Zigzag Clover (T. medium) - A Picture of Genomic Similarities and Differences.</title>
        <authorList>
            <person name="Dluhosova J."/>
            <person name="Istvanek J."/>
            <person name="Nedelnik J."/>
            <person name="Repkova J."/>
        </authorList>
    </citation>
    <scope>NUCLEOTIDE SEQUENCE [LARGE SCALE GENOMIC DNA]</scope>
    <source>
        <strain evidence="2">cv. 10/8</strain>
        <tissue evidence="1">Leaf</tissue>
    </source>
</reference>
<gene>
    <name evidence="1" type="ORF">A2U01_0007310</name>
</gene>
<evidence type="ECO:0000313" key="2">
    <source>
        <dbReference type="Proteomes" id="UP000265520"/>
    </source>
</evidence>
<comment type="caution">
    <text evidence="1">The sequence shown here is derived from an EMBL/GenBank/DDBJ whole genome shotgun (WGS) entry which is preliminary data.</text>
</comment>
<proteinExistence type="predicted"/>
<keyword evidence="2" id="KW-1185">Reference proteome</keyword>
<organism evidence="1 2">
    <name type="scientific">Trifolium medium</name>
    <dbReference type="NCBI Taxonomy" id="97028"/>
    <lineage>
        <taxon>Eukaryota</taxon>
        <taxon>Viridiplantae</taxon>
        <taxon>Streptophyta</taxon>
        <taxon>Embryophyta</taxon>
        <taxon>Tracheophyta</taxon>
        <taxon>Spermatophyta</taxon>
        <taxon>Magnoliopsida</taxon>
        <taxon>eudicotyledons</taxon>
        <taxon>Gunneridae</taxon>
        <taxon>Pentapetalae</taxon>
        <taxon>rosids</taxon>
        <taxon>fabids</taxon>
        <taxon>Fabales</taxon>
        <taxon>Fabaceae</taxon>
        <taxon>Papilionoideae</taxon>
        <taxon>50 kb inversion clade</taxon>
        <taxon>NPAAA clade</taxon>
        <taxon>Hologalegina</taxon>
        <taxon>IRL clade</taxon>
        <taxon>Trifolieae</taxon>
        <taxon>Trifolium</taxon>
    </lineage>
</organism>
<dbReference type="Proteomes" id="UP000265520">
    <property type="component" value="Unassembled WGS sequence"/>
</dbReference>